<feature type="compositionally biased region" description="Pro residues" evidence="15">
    <location>
        <begin position="325"/>
        <end position="341"/>
    </location>
</feature>
<feature type="compositionally biased region" description="Polar residues" evidence="15">
    <location>
        <begin position="127"/>
        <end position="136"/>
    </location>
</feature>
<evidence type="ECO:0000256" key="6">
    <source>
        <dbReference type="ARBA" id="ARBA00022989"/>
    </source>
</evidence>
<evidence type="ECO:0000256" key="4">
    <source>
        <dbReference type="ARBA" id="ARBA00022692"/>
    </source>
</evidence>
<comment type="subcellular location">
    <subcellularLocation>
        <location evidence="1">Peroxisome membrane</location>
        <topology evidence="1">Single-pass membrane protein</topology>
    </subcellularLocation>
</comment>
<feature type="compositionally biased region" description="Basic and acidic residues" evidence="15">
    <location>
        <begin position="347"/>
        <end position="361"/>
    </location>
</feature>
<dbReference type="GO" id="GO:0016560">
    <property type="term" value="P:protein import into peroxisome matrix, docking"/>
    <property type="evidence" value="ECO:0007669"/>
    <property type="project" value="UniProtKB-UniRule"/>
</dbReference>
<evidence type="ECO:0000313" key="18">
    <source>
        <dbReference type="EMBL" id="KAK4735427.1"/>
    </source>
</evidence>
<proteinExistence type="inferred from homology"/>
<evidence type="ECO:0000256" key="14">
    <source>
        <dbReference type="RuleBase" id="RU367032"/>
    </source>
</evidence>
<gene>
    <name evidence="18" type="ORF">R3W88_009688</name>
</gene>
<evidence type="ECO:0000256" key="13">
    <source>
        <dbReference type="ARBA" id="ARBA00064754"/>
    </source>
</evidence>
<keyword evidence="19" id="KW-1185">Reference proteome</keyword>
<evidence type="ECO:0000256" key="11">
    <source>
        <dbReference type="ARBA" id="ARBA00029691"/>
    </source>
</evidence>
<evidence type="ECO:0000256" key="5">
    <source>
        <dbReference type="ARBA" id="ARBA00022927"/>
    </source>
</evidence>
<dbReference type="InterPro" id="IPR054154">
    <property type="entry name" value="PEX14-like_M_plants"/>
</dbReference>
<evidence type="ECO:0000256" key="2">
    <source>
        <dbReference type="ARBA" id="ARBA00005443"/>
    </source>
</evidence>
<evidence type="ECO:0000256" key="10">
    <source>
        <dbReference type="ARBA" id="ARBA00029502"/>
    </source>
</evidence>
<sequence length="361" mass="39894">MDDYSSRSSGLFRHHRRSLSSLELASMETPSDNPLNVDSQNPATTSQPAAKDNHDANPEATRENSPASVFVNSEPVRDEQVKNAVKFLSHPRVRGSPVMYRRSFLERKGLTKEEIDEAFRRVPDPTPTVSTTQPVASNEDEKVKSSSTTQALSASQNLQSASAQQSNTMRKMGYFSHFHWTHAVKAVGIMAASGAGTALLLKHTIIPWFKSWICKVVMEKEDEKGALKGRPSLAEEAAVAAKAAAAAAVDVARASQGMLASKTEEKRYFEELTNLLNYQVREMKSMSSALQKLEGKSSTSGRIPAMERDDKRVLISHSTVINDQPPNPYQPVPNPHVGPKPKPWEIGQKEQFKEFPSIPRE</sequence>
<feature type="region of interest" description="Disordered" evidence="15">
    <location>
        <begin position="312"/>
        <end position="361"/>
    </location>
</feature>
<keyword evidence="4" id="KW-0812">Transmembrane</keyword>
<feature type="compositionally biased region" description="Low complexity" evidence="15">
    <location>
        <begin position="145"/>
        <end position="163"/>
    </location>
</feature>
<dbReference type="EMBL" id="JAWPEI010000002">
    <property type="protein sequence ID" value="KAK4735427.1"/>
    <property type="molecule type" value="Genomic_DNA"/>
</dbReference>
<dbReference type="GO" id="GO:1990429">
    <property type="term" value="C:peroxisomal importomer complex"/>
    <property type="evidence" value="ECO:0007669"/>
    <property type="project" value="TreeGrafter"/>
</dbReference>
<dbReference type="InterPro" id="IPR036388">
    <property type="entry name" value="WH-like_DNA-bd_sf"/>
</dbReference>
<keyword evidence="9 14" id="KW-0576">Peroxisome</keyword>
<evidence type="ECO:0000256" key="8">
    <source>
        <dbReference type="ARBA" id="ARBA00023136"/>
    </source>
</evidence>
<evidence type="ECO:0000256" key="3">
    <source>
        <dbReference type="ARBA" id="ARBA00022448"/>
    </source>
</evidence>
<dbReference type="PANTHER" id="PTHR23058:SF10">
    <property type="entry name" value="PEROXISOMAL MEMBRANE PROTEIN PEX14"/>
    <property type="match status" value="1"/>
</dbReference>
<dbReference type="GO" id="GO:0005778">
    <property type="term" value="C:peroxisomal membrane"/>
    <property type="evidence" value="ECO:0007669"/>
    <property type="project" value="UniProtKB-SubCell"/>
</dbReference>
<comment type="subunit">
    <text evidence="13">Interacts with PEX13; forming the PEX13-PEX14 docking complex. Interacts with PEX5 (via WxxxF/Y motifs).</text>
</comment>
<keyword evidence="6" id="KW-1133">Transmembrane helix</keyword>
<evidence type="ECO:0000256" key="1">
    <source>
        <dbReference type="ARBA" id="ARBA00004549"/>
    </source>
</evidence>
<evidence type="ECO:0000256" key="12">
    <source>
        <dbReference type="ARBA" id="ARBA00053920"/>
    </source>
</evidence>
<dbReference type="AlphaFoldDB" id="A0AAV9MBX5"/>
<keyword evidence="5 14" id="KW-0653">Protein transport</keyword>
<dbReference type="Pfam" id="PF04695">
    <property type="entry name" value="Pex14_N"/>
    <property type="match status" value="1"/>
</dbReference>
<feature type="compositionally biased region" description="Polar residues" evidence="15">
    <location>
        <begin position="19"/>
        <end position="48"/>
    </location>
</feature>
<feature type="domain" description="Peroxisomal membrane protein PEX14 central plants" evidence="17">
    <location>
        <begin position="177"/>
        <end position="294"/>
    </location>
</feature>
<keyword evidence="8 14" id="KW-0472">Membrane</keyword>
<reference evidence="18 19" key="1">
    <citation type="submission" date="2023-10" db="EMBL/GenBank/DDBJ databases">
        <title>Genome-Wide Identification Analysis in wild type Solanum Pinnatisectum Reveals Some Genes Defensing Phytophthora Infestans.</title>
        <authorList>
            <person name="Sun C."/>
        </authorList>
    </citation>
    <scope>NUCLEOTIDE SEQUENCE [LARGE SCALE GENOMIC DNA]</scope>
    <source>
        <strain evidence="18">LQN</strain>
        <tissue evidence="18">Leaf</tissue>
    </source>
</reference>
<evidence type="ECO:0000256" key="15">
    <source>
        <dbReference type="SAM" id="MobiDB-lite"/>
    </source>
</evidence>
<comment type="function">
    <text evidence="12 14">Component of the PEX13-PEX14 docking complex, a translocon channel that specifically mediates the import of peroxisomal cargo proteins bound to PEX5 receptor. The PEX13-PEX14 docking complex forms a large import pore which can be opened to a diameter of about 9 nm. Mechanistically, PEX5 receptor along with cargo proteins associates with the PEX14 subunit of the PEX13-PEX14 docking complex in the cytosol, leading to the insertion of the receptor into the organelle membrane with the concomitant translocation of the cargo into the peroxisome matrix.</text>
</comment>
<dbReference type="InterPro" id="IPR006785">
    <property type="entry name" value="Pex14_N"/>
</dbReference>
<dbReference type="Gene3D" id="1.10.10.10">
    <property type="entry name" value="Winged helix-like DNA-binding domain superfamily/Winged helix DNA-binding domain"/>
    <property type="match status" value="1"/>
</dbReference>
<feature type="domain" description="Peroxisome membrane anchor protein Pex14p N-terminal" evidence="16">
    <location>
        <begin position="77"/>
        <end position="121"/>
    </location>
</feature>
<comment type="similarity">
    <text evidence="2 14">Belongs to the peroxin-14 family.</text>
</comment>
<dbReference type="PANTHER" id="PTHR23058">
    <property type="entry name" value="PEROXISOMAL MEMBRANE PROTEIN PEX14"/>
    <property type="match status" value="1"/>
</dbReference>
<evidence type="ECO:0000256" key="9">
    <source>
        <dbReference type="ARBA" id="ARBA00023140"/>
    </source>
</evidence>
<comment type="caution">
    <text evidence="18">The sequence shown here is derived from an EMBL/GenBank/DDBJ whole genome shotgun (WGS) entry which is preliminary data.</text>
</comment>
<protein>
    <recommendedName>
        <fullName evidence="10 14">Peroxisomal membrane protein PEX14</fullName>
    </recommendedName>
    <alternativeName>
        <fullName evidence="11 14">Peroxin-14</fullName>
    </alternativeName>
</protein>
<dbReference type="GO" id="GO:0005102">
    <property type="term" value="F:signaling receptor binding"/>
    <property type="evidence" value="ECO:0007669"/>
    <property type="project" value="TreeGrafter"/>
</dbReference>
<accession>A0AAV9MBX5</accession>
<organism evidence="18 19">
    <name type="scientific">Solanum pinnatisectum</name>
    <name type="common">tansyleaf nightshade</name>
    <dbReference type="NCBI Taxonomy" id="50273"/>
    <lineage>
        <taxon>Eukaryota</taxon>
        <taxon>Viridiplantae</taxon>
        <taxon>Streptophyta</taxon>
        <taxon>Embryophyta</taxon>
        <taxon>Tracheophyta</taxon>
        <taxon>Spermatophyta</taxon>
        <taxon>Magnoliopsida</taxon>
        <taxon>eudicotyledons</taxon>
        <taxon>Gunneridae</taxon>
        <taxon>Pentapetalae</taxon>
        <taxon>asterids</taxon>
        <taxon>lamiids</taxon>
        <taxon>Solanales</taxon>
        <taxon>Solanaceae</taxon>
        <taxon>Solanoideae</taxon>
        <taxon>Solaneae</taxon>
        <taxon>Solanum</taxon>
    </lineage>
</organism>
<feature type="region of interest" description="Disordered" evidence="15">
    <location>
        <begin position="116"/>
        <end position="163"/>
    </location>
</feature>
<dbReference type="Proteomes" id="UP001311915">
    <property type="component" value="Unassembled WGS sequence"/>
</dbReference>
<evidence type="ECO:0000256" key="7">
    <source>
        <dbReference type="ARBA" id="ARBA00023010"/>
    </source>
</evidence>
<keyword evidence="3 14" id="KW-0813">Transport</keyword>
<dbReference type="Pfam" id="PF23020">
    <property type="entry name" value="PEX14-like_2nd"/>
    <property type="match status" value="1"/>
</dbReference>
<name>A0AAV9MBX5_9SOLN</name>
<feature type="region of interest" description="Disordered" evidence="15">
    <location>
        <begin position="1"/>
        <end position="75"/>
    </location>
</feature>
<evidence type="ECO:0000259" key="16">
    <source>
        <dbReference type="Pfam" id="PF04695"/>
    </source>
</evidence>
<evidence type="ECO:0000313" key="19">
    <source>
        <dbReference type="Proteomes" id="UP001311915"/>
    </source>
</evidence>
<dbReference type="InterPro" id="IPR025655">
    <property type="entry name" value="PEX14"/>
</dbReference>
<feature type="compositionally biased region" description="Basic and acidic residues" evidence="15">
    <location>
        <begin position="51"/>
        <end position="62"/>
    </location>
</feature>
<keyword evidence="7" id="KW-0811">Translocation</keyword>
<dbReference type="FunFam" id="1.10.10.10:FF:000217">
    <property type="entry name" value="Peroxisomal membrane protein PEX14"/>
    <property type="match status" value="1"/>
</dbReference>
<evidence type="ECO:0000259" key="17">
    <source>
        <dbReference type="Pfam" id="PF23020"/>
    </source>
</evidence>